<dbReference type="EMBL" id="BKCJ011413454">
    <property type="protein sequence ID" value="GFD31380.1"/>
    <property type="molecule type" value="Genomic_DNA"/>
</dbReference>
<accession>A0A699V9M4</accession>
<evidence type="ECO:0000256" key="1">
    <source>
        <dbReference type="SAM" id="MobiDB-lite"/>
    </source>
</evidence>
<feature type="non-terminal residue" evidence="2">
    <location>
        <position position="150"/>
    </location>
</feature>
<gene>
    <name evidence="2" type="ORF">Tci_903349</name>
</gene>
<protein>
    <submittedName>
        <fullName evidence="2">Uncharacterized protein</fullName>
    </submittedName>
</protein>
<organism evidence="2">
    <name type="scientific">Tanacetum cinerariifolium</name>
    <name type="common">Dalmatian daisy</name>
    <name type="synonym">Chrysanthemum cinerariifolium</name>
    <dbReference type="NCBI Taxonomy" id="118510"/>
    <lineage>
        <taxon>Eukaryota</taxon>
        <taxon>Viridiplantae</taxon>
        <taxon>Streptophyta</taxon>
        <taxon>Embryophyta</taxon>
        <taxon>Tracheophyta</taxon>
        <taxon>Spermatophyta</taxon>
        <taxon>Magnoliopsida</taxon>
        <taxon>eudicotyledons</taxon>
        <taxon>Gunneridae</taxon>
        <taxon>Pentapetalae</taxon>
        <taxon>asterids</taxon>
        <taxon>campanulids</taxon>
        <taxon>Asterales</taxon>
        <taxon>Asteraceae</taxon>
        <taxon>Asteroideae</taxon>
        <taxon>Anthemideae</taxon>
        <taxon>Anthemidinae</taxon>
        <taxon>Tanacetum</taxon>
    </lineage>
</organism>
<feature type="region of interest" description="Disordered" evidence="1">
    <location>
        <begin position="53"/>
        <end position="76"/>
    </location>
</feature>
<evidence type="ECO:0000313" key="2">
    <source>
        <dbReference type="EMBL" id="GFD31380.1"/>
    </source>
</evidence>
<proteinExistence type="predicted"/>
<comment type="caution">
    <text evidence="2">The sequence shown here is derived from an EMBL/GenBank/DDBJ whole genome shotgun (WGS) entry which is preliminary data.</text>
</comment>
<dbReference type="AlphaFoldDB" id="A0A699V9M4"/>
<name>A0A699V9M4_TANCI</name>
<sequence>GTDDDAAIAFIEPLRLHASLARRRFAAFQAPFEDAHGVGHGRLVVAMLDRGGPAAGGSSDRRAVGNSRGCHPGPGCRPARPGKCFCRSPPAPDHGCWLRPESHAPAGRLPNRPDAGRCPVRTVLNAWVSPIGVYTVSVGDAWVNADARWR</sequence>
<reference evidence="2" key="1">
    <citation type="journal article" date="2019" name="Sci. Rep.">
        <title>Draft genome of Tanacetum cinerariifolium, the natural source of mosquito coil.</title>
        <authorList>
            <person name="Yamashiro T."/>
            <person name="Shiraishi A."/>
            <person name="Satake H."/>
            <person name="Nakayama K."/>
        </authorList>
    </citation>
    <scope>NUCLEOTIDE SEQUENCE</scope>
</reference>
<feature type="non-terminal residue" evidence="2">
    <location>
        <position position="1"/>
    </location>
</feature>